<dbReference type="Pfam" id="PF02470">
    <property type="entry name" value="MlaD"/>
    <property type="match status" value="1"/>
</dbReference>
<name>A0A138AUL4_9ACTN</name>
<organism evidence="3 4">
    <name type="scientific">Tsukamurella pseudospumae</name>
    <dbReference type="NCBI Taxonomy" id="239498"/>
    <lineage>
        <taxon>Bacteria</taxon>
        <taxon>Bacillati</taxon>
        <taxon>Actinomycetota</taxon>
        <taxon>Actinomycetes</taxon>
        <taxon>Mycobacteriales</taxon>
        <taxon>Tsukamurellaceae</taxon>
        <taxon>Tsukamurella</taxon>
    </lineage>
</organism>
<accession>A0A138AUL4</accession>
<dbReference type="AlphaFoldDB" id="A0A138AUL4"/>
<dbReference type="Pfam" id="PF11887">
    <property type="entry name" value="Mce4_CUP1"/>
    <property type="match status" value="1"/>
</dbReference>
<proteinExistence type="predicted"/>
<dbReference type="EMBL" id="LSRF01000007">
    <property type="protein sequence ID" value="KXP14130.1"/>
    <property type="molecule type" value="Genomic_DNA"/>
</dbReference>
<evidence type="ECO:0000313" key="3">
    <source>
        <dbReference type="EMBL" id="KXP14130.1"/>
    </source>
</evidence>
<sequence length="339" mass="35515">MRTAKNPGTLLLIFVVLVAVGAAFTVRALTRPAQAAQSPYTALFTNASGLRPGDDVRLLGVQVGKVEEVALDQEDTARGTLARVAFTVDRAQRLTTATTLSIRFQNLTGLRYLDLSPSDARAAAIAPKSTIGTGRTVPSFDVTTIFNGLQPVLAAMQPEQINHLAQSIAAVVEGDGSGLGPLLDALQTLSRFTNDRSALLQTLVRNLKTINDSLGGKSTALPTVIGYLQGIGEVMRNAAPSTTILSDQGAELMTAADALLRGAGLQPASTSLIELARPELPRLQSLVDLAALLPGLFANLTQQRIPAAGGDTGCSRGEAQLPAGLQVFLRGSKVTLCRR</sequence>
<evidence type="ECO:0000313" key="4">
    <source>
        <dbReference type="Proteomes" id="UP000070258"/>
    </source>
</evidence>
<feature type="domain" description="Mammalian cell entry C-terminal" evidence="2">
    <location>
        <begin position="123"/>
        <end position="307"/>
    </location>
</feature>
<comment type="caution">
    <text evidence="3">The sequence shown here is derived from an EMBL/GenBank/DDBJ whole genome shotgun (WGS) entry which is preliminary data.</text>
</comment>
<dbReference type="PANTHER" id="PTHR33371:SF17">
    <property type="entry name" value="MCE-FAMILY PROTEIN MCE1B"/>
    <property type="match status" value="1"/>
</dbReference>
<dbReference type="GO" id="GO:0005576">
    <property type="term" value="C:extracellular region"/>
    <property type="evidence" value="ECO:0007669"/>
    <property type="project" value="TreeGrafter"/>
</dbReference>
<dbReference type="OrthoDB" id="338143at2"/>
<dbReference type="GO" id="GO:0051701">
    <property type="term" value="P:biological process involved in interaction with host"/>
    <property type="evidence" value="ECO:0007669"/>
    <property type="project" value="TreeGrafter"/>
</dbReference>
<dbReference type="InterPro" id="IPR052336">
    <property type="entry name" value="MlaD_Phospholipid_Transporter"/>
</dbReference>
<feature type="domain" description="Mce/MlaD" evidence="1">
    <location>
        <begin position="38"/>
        <end position="117"/>
    </location>
</feature>
<dbReference type="STRING" id="239498.AXK60_21845"/>
<reference evidence="4" key="1">
    <citation type="submission" date="2016-02" db="EMBL/GenBank/DDBJ databases">
        <authorList>
            <person name="Wen L."/>
            <person name="He K."/>
            <person name="Yang H."/>
        </authorList>
    </citation>
    <scope>NUCLEOTIDE SEQUENCE [LARGE SCALE GENOMIC DNA]</scope>
    <source>
        <strain evidence="4">JCM 15929</strain>
    </source>
</reference>
<protein>
    <submittedName>
        <fullName evidence="3">Uncharacterized protein</fullName>
    </submittedName>
</protein>
<dbReference type="InterPro" id="IPR024516">
    <property type="entry name" value="Mce_C"/>
</dbReference>
<evidence type="ECO:0000259" key="1">
    <source>
        <dbReference type="Pfam" id="PF02470"/>
    </source>
</evidence>
<dbReference type="RefSeq" id="WP_068570211.1">
    <property type="nucleotide sequence ID" value="NZ_LSRF01000007.1"/>
</dbReference>
<gene>
    <name evidence="3" type="ORF">AXK60_21845</name>
</gene>
<dbReference type="InterPro" id="IPR003399">
    <property type="entry name" value="Mce/MlaD"/>
</dbReference>
<dbReference type="PANTHER" id="PTHR33371">
    <property type="entry name" value="INTERMEMBRANE PHOSPHOLIPID TRANSPORT SYSTEM BINDING PROTEIN MLAD-RELATED"/>
    <property type="match status" value="1"/>
</dbReference>
<evidence type="ECO:0000259" key="2">
    <source>
        <dbReference type="Pfam" id="PF11887"/>
    </source>
</evidence>
<dbReference type="Proteomes" id="UP000070258">
    <property type="component" value="Unassembled WGS sequence"/>
</dbReference>